<feature type="chain" id="PRO_5042115570" description="SET domain-containing protein" evidence="2">
    <location>
        <begin position="34"/>
        <end position="550"/>
    </location>
</feature>
<evidence type="ECO:0000256" key="2">
    <source>
        <dbReference type="SAM" id="SignalP"/>
    </source>
</evidence>
<evidence type="ECO:0000259" key="3">
    <source>
        <dbReference type="PROSITE" id="PS50280"/>
    </source>
</evidence>
<evidence type="ECO:0000256" key="1">
    <source>
        <dbReference type="SAM" id="MobiDB-lite"/>
    </source>
</evidence>
<keyword evidence="2" id="KW-0732">Signal</keyword>
<dbReference type="SMART" id="SM00317">
    <property type="entry name" value="SET"/>
    <property type="match status" value="1"/>
</dbReference>
<dbReference type="SUPFAM" id="SSF82199">
    <property type="entry name" value="SET domain"/>
    <property type="match status" value="1"/>
</dbReference>
<feature type="domain" description="SET" evidence="3">
    <location>
        <begin position="210"/>
        <end position="385"/>
    </location>
</feature>
<dbReference type="InterPro" id="IPR001214">
    <property type="entry name" value="SET_dom"/>
</dbReference>
<dbReference type="Pfam" id="PF00856">
    <property type="entry name" value="SET"/>
    <property type="match status" value="1"/>
</dbReference>
<accession>A0AAE0MN47</accession>
<dbReference type="Proteomes" id="UP001278500">
    <property type="component" value="Unassembled WGS sequence"/>
</dbReference>
<dbReference type="EMBL" id="JAUEPP010000008">
    <property type="protein sequence ID" value="KAK3338597.1"/>
    <property type="molecule type" value="Genomic_DNA"/>
</dbReference>
<dbReference type="PROSITE" id="PS50280">
    <property type="entry name" value="SET"/>
    <property type="match status" value="1"/>
</dbReference>
<evidence type="ECO:0000313" key="5">
    <source>
        <dbReference type="Proteomes" id="UP001278500"/>
    </source>
</evidence>
<dbReference type="CDD" id="cd20071">
    <property type="entry name" value="SET_SMYD"/>
    <property type="match status" value="1"/>
</dbReference>
<proteinExistence type="predicted"/>
<dbReference type="InterPro" id="IPR011990">
    <property type="entry name" value="TPR-like_helical_dom_sf"/>
</dbReference>
<organism evidence="4 5">
    <name type="scientific">Neurospora tetraspora</name>
    <dbReference type="NCBI Taxonomy" id="94610"/>
    <lineage>
        <taxon>Eukaryota</taxon>
        <taxon>Fungi</taxon>
        <taxon>Dikarya</taxon>
        <taxon>Ascomycota</taxon>
        <taxon>Pezizomycotina</taxon>
        <taxon>Sordariomycetes</taxon>
        <taxon>Sordariomycetidae</taxon>
        <taxon>Sordariales</taxon>
        <taxon>Sordariaceae</taxon>
        <taxon>Neurospora</taxon>
    </lineage>
</organism>
<comment type="caution">
    <text evidence="4">The sequence shown here is derived from an EMBL/GenBank/DDBJ whole genome shotgun (WGS) entry which is preliminary data.</text>
</comment>
<dbReference type="InterPro" id="IPR053185">
    <property type="entry name" value="SET_domain_protein"/>
</dbReference>
<name>A0AAE0MN47_9PEZI</name>
<evidence type="ECO:0000313" key="4">
    <source>
        <dbReference type="EMBL" id="KAK3338597.1"/>
    </source>
</evidence>
<dbReference type="PANTHER" id="PTHR47332">
    <property type="entry name" value="SET DOMAIN-CONTAINING PROTEIN 5"/>
    <property type="match status" value="1"/>
</dbReference>
<gene>
    <name evidence="4" type="ORF">B0H65DRAFT_479552</name>
</gene>
<dbReference type="Gene3D" id="2.170.270.10">
    <property type="entry name" value="SET domain"/>
    <property type="match status" value="1"/>
</dbReference>
<dbReference type="InterPro" id="IPR046341">
    <property type="entry name" value="SET_dom_sf"/>
</dbReference>
<reference evidence="4" key="1">
    <citation type="journal article" date="2023" name="Mol. Phylogenet. Evol.">
        <title>Genome-scale phylogeny and comparative genomics of the fungal order Sordariales.</title>
        <authorList>
            <person name="Hensen N."/>
            <person name="Bonometti L."/>
            <person name="Westerberg I."/>
            <person name="Brannstrom I.O."/>
            <person name="Guillou S."/>
            <person name="Cros-Aarteil S."/>
            <person name="Calhoun S."/>
            <person name="Haridas S."/>
            <person name="Kuo A."/>
            <person name="Mondo S."/>
            <person name="Pangilinan J."/>
            <person name="Riley R."/>
            <person name="LaButti K."/>
            <person name="Andreopoulos B."/>
            <person name="Lipzen A."/>
            <person name="Chen C."/>
            <person name="Yan M."/>
            <person name="Daum C."/>
            <person name="Ng V."/>
            <person name="Clum A."/>
            <person name="Steindorff A."/>
            <person name="Ohm R.A."/>
            <person name="Martin F."/>
            <person name="Silar P."/>
            <person name="Natvig D.O."/>
            <person name="Lalanne C."/>
            <person name="Gautier V."/>
            <person name="Ament-Velasquez S.L."/>
            <person name="Kruys A."/>
            <person name="Hutchinson M.I."/>
            <person name="Powell A.J."/>
            <person name="Barry K."/>
            <person name="Miller A.N."/>
            <person name="Grigoriev I.V."/>
            <person name="Debuchy R."/>
            <person name="Gladieux P."/>
            <person name="Hiltunen Thoren M."/>
            <person name="Johannesson H."/>
        </authorList>
    </citation>
    <scope>NUCLEOTIDE SEQUENCE</scope>
    <source>
        <strain evidence="4">CBS 560.94</strain>
    </source>
</reference>
<sequence length="550" mass="60673">MGSSSATTRLTWTPFVFSLLLLATAGCGHKANAHELPLSTHPLLRLQCPNLTLFHRHATSTHTATCPVPGLLGIFPDLNTDSNTNNLNLPWSFPPKCMTLASSSKKSSPASSYQSASSVSSTSSASSAYSSSSSSLSASASLENDESRGKEIPYCLFTSQPFRNGHGTSLIVSPNTASHLLGLGVFEDRPPPWKWIRQSSRSRSNEQQRTNLAYRIINVAGKGKGVVATRPIKQGEIIMVDYPALLISEEFLRETGREGKGHLRRRMVKRAIEQLPEITREKVWGLMRGPGKYEVDAIMGVNLKGLEGVGSGANSALALLEEPRTEEHGESYAAEGVMGLFAEVARINHSCRPNARLRFVENRATMEVISYRPISPGEEISISYTALTLSPSDRHHFLKQNHQFTCHCPLCTSLSDDPSAKTLTAESHSRRTHLQEVFDTMLHAKGEGFYQDAINILKDWLDFAEVEGLLPLMGEYHGTMAELYLLLAERGSPGDKEVDREGALRQALREARMAVDAWVKLRSVDGRKTEEARVFLEKVFKLKERRGKGK</sequence>
<dbReference type="RefSeq" id="XP_062678048.1">
    <property type="nucleotide sequence ID" value="XM_062827533.1"/>
</dbReference>
<dbReference type="GeneID" id="87864687"/>
<dbReference type="AlphaFoldDB" id="A0AAE0MN47"/>
<keyword evidence="5" id="KW-1185">Reference proteome</keyword>
<protein>
    <recommendedName>
        <fullName evidence="3">SET domain-containing protein</fullName>
    </recommendedName>
</protein>
<feature type="region of interest" description="Disordered" evidence="1">
    <location>
        <begin position="105"/>
        <end position="124"/>
    </location>
</feature>
<feature type="signal peptide" evidence="2">
    <location>
        <begin position="1"/>
        <end position="33"/>
    </location>
</feature>
<dbReference type="Gene3D" id="1.25.40.10">
    <property type="entry name" value="Tetratricopeptide repeat domain"/>
    <property type="match status" value="1"/>
</dbReference>
<dbReference type="PANTHER" id="PTHR47332:SF6">
    <property type="entry name" value="SET DOMAIN-CONTAINING PROTEIN"/>
    <property type="match status" value="1"/>
</dbReference>
<reference evidence="4" key="2">
    <citation type="submission" date="2023-06" db="EMBL/GenBank/DDBJ databases">
        <authorList>
            <consortium name="Lawrence Berkeley National Laboratory"/>
            <person name="Haridas S."/>
            <person name="Hensen N."/>
            <person name="Bonometti L."/>
            <person name="Westerberg I."/>
            <person name="Brannstrom I.O."/>
            <person name="Guillou S."/>
            <person name="Cros-Aarteil S."/>
            <person name="Calhoun S."/>
            <person name="Kuo A."/>
            <person name="Mondo S."/>
            <person name="Pangilinan J."/>
            <person name="Riley R."/>
            <person name="Labutti K."/>
            <person name="Andreopoulos B."/>
            <person name="Lipzen A."/>
            <person name="Chen C."/>
            <person name="Yanf M."/>
            <person name="Daum C."/>
            <person name="Ng V."/>
            <person name="Clum A."/>
            <person name="Steindorff A."/>
            <person name="Ohm R."/>
            <person name="Martin F."/>
            <person name="Silar P."/>
            <person name="Natvig D."/>
            <person name="Lalanne C."/>
            <person name="Gautier V."/>
            <person name="Ament-Velasquez S.L."/>
            <person name="Kruys A."/>
            <person name="Hutchinson M.I."/>
            <person name="Powell A.J."/>
            <person name="Barry K."/>
            <person name="Miller A.N."/>
            <person name="Grigoriev I.V."/>
            <person name="Debuchy R."/>
            <person name="Gladieux P."/>
            <person name="Thoren M.H."/>
            <person name="Johannesson H."/>
        </authorList>
    </citation>
    <scope>NUCLEOTIDE SEQUENCE</scope>
    <source>
        <strain evidence="4">CBS 560.94</strain>
    </source>
</reference>